<dbReference type="InterPro" id="IPR004152">
    <property type="entry name" value="GAT_dom"/>
</dbReference>
<evidence type="ECO:0000313" key="6">
    <source>
        <dbReference type="EMBL" id="KAK2716485.1"/>
    </source>
</evidence>
<dbReference type="InterPro" id="IPR002014">
    <property type="entry name" value="VHS_dom"/>
</dbReference>
<protein>
    <submittedName>
        <fullName evidence="6">Uncharacterized protein</fullName>
    </submittedName>
</protein>
<dbReference type="GO" id="GO:0035091">
    <property type="term" value="F:phosphatidylinositol binding"/>
    <property type="evidence" value="ECO:0007669"/>
    <property type="project" value="InterPro"/>
</dbReference>
<dbReference type="GO" id="GO:0016020">
    <property type="term" value="C:membrane"/>
    <property type="evidence" value="ECO:0007669"/>
    <property type="project" value="TreeGrafter"/>
</dbReference>
<keyword evidence="2" id="KW-0653">Protein transport</keyword>
<dbReference type="AlphaFoldDB" id="A0AA88HR92"/>
<dbReference type="PROSITE" id="PS50179">
    <property type="entry name" value="VHS"/>
    <property type="match status" value="1"/>
</dbReference>
<dbReference type="CDD" id="cd03565">
    <property type="entry name" value="VHS_Tom1_like"/>
    <property type="match status" value="1"/>
</dbReference>
<dbReference type="EMBL" id="JAVRJZ010000011">
    <property type="protein sequence ID" value="KAK2716485.1"/>
    <property type="molecule type" value="Genomic_DNA"/>
</dbReference>
<feature type="domain" description="GAT" evidence="5">
    <location>
        <begin position="520"/>
        <end position="608"/>
    </location>
</feature>
<dbReference type="CDD" id="cd14233">
    <property type="entry name" value="GAT_TOM1_like"/>
    <property type="match status" value="1"/>
</dbReference>
<feature type="region of interest" description="Disordered" evidence="3">
    <location>
        <begin position="733"/>
        <end position="770"/>
    </location>
</feature>
<evidence type="ECO:0000259" key="4">
    <source>
        <dbReference type="PROSITE" id="PS50179"/>
    </source>
</evidence>
<keyword evidence="7" id="KW-1185">Reference proteome</keyword>
<evidence type="ECO:0000313" key="7">
    <source>
        <dbReference type="Proteomes" id="UP001187531"/>
    </source>
</evidence>
<evidence type="ECO:0000256" key="1">
    <source>
        <dbReference type="ARBA" id="ARBA00022448"/>
    </source>
</evidence>
<dbReference type="PANTHER" id="PTHR13856">
    <property type="entry name" value="VHS DOMAIN CONTAINING PROTEIN FAMILY"/>
    <property type="match status" value="1"/>
</dbReference>
<dbReference type="GO" id="GO:0015031">
    <property type="term" value="P:protein transport"/>
    <property type="evidence" value="ECO:0007669"/>
    <property type="project" value="UniProtKB-KW"/>
</dbReference>
<comment type="caution">
    <text evidence="6">The sequence shown here is derived from an EMBL/GenBank/DDBJ whole genome shotgun (WGS) entry which is preliminary data.</text>
</comment>
<evidence type="ECO:0000256" key="3">
    <source>
        <dbReference type="SAM" id="MobiDB-lite"/>
    </source>
</evidence>
<evidence type="ECO:0000256" key="2">
    <source>
        <dbReference type="ARBA" id="ARBA00022927"/>
    </source>
</evidence>
<dbReference type="Pfam" id="PF03127">
    <property type="entry name" value="GAT"/>
    <property type="match status" value="1"/>
</dbReference>
<name>A0AA88HR92_ARTSF</name>
<proteinExistence type="predicted"/>
<gene>
    <name evidence="6" type="ORF">QYM36_006838</name>
</gene>
<organism evidence="6 7">
    <name type="scientific">Artemia franciscana</name>
    <name type="common">Brine shrimp</name>
    <name type="synonym">Artemia sanfranciscana</name>
    <dbReference type="NCBI Taxonomy" id="6661"/>
    <lineage>
        <taxon>Eukaryota</taxon>
        <taxon>Metazoa</taxon>
        <taxon>Ecdysozoa</taxon>
        <taxon>Arthropoda</taxon>
        <taxon>Crustacea</taxon>
        <taxon>Branchiopoda</taxon>
        <taxon>Anostraca</taxon>
        <taxon>Artemiidae</taxon>
        <taxon>Artemia</taxon>
    </lineage>
</organism>
<dbReference type="Gene3D" id="1.20.58.160">
    <property type="match status" value="1"/>
</dbReference>
<dbReference type="Proteomes" id="UP001187531">
    <property type="component" value="Unassembled WGS sequence"/>
</dbReference>
<dbReference type="Gene3D" id="1.25.40.90">
    <property type="match status" value="1"/>
</dbReference>
<feature type="domain" description="VHS" evidence="4">
    <location>
        <begin position="337"/>
        <end position="470"/>
    </location>
</feature>
<dbReference type="SUPFAM" id="SSF48464">
    <property type="entry name" value="ENTH/VHS domain"/>
    <property type="match status" value="1"/>
</dbReference>
<reference evidence="6" key="1">
    <citation type="submission" date="2023-07" db="EMBL/GenBank/DDBJ databases">
        <title>Chromosome-level genome assembly of Artemia franciscana.</title>
        <authorList>
            <person name="Jo E."/>
        </authorList>
    </citation>
    <scope>NUCLEOTIDE SEQUENCE</scope>
    <source>
        <tissue evidence="6">Whole body</tissue>
    </source>
</reference>
<dbReference type="GO" id="GO:0007165">
    <property type="term" value="P:signal transduction"/>
    <property type="evidence" value="ECO:0007669"/>
    <property type="project" value="TreeGrafter"/>
</dbReference>
<dbReference type="GO" id="GO:0043130">
    <property type="term" value="F:ubiquitin binding"/>
    <property type="evidence" value="ECO:0007669"/>
    <property type="project" value="InterPro"/>
</dbReference>
<dbReference type="Pfam" id="PF00790">
    <property type="entry name" value="VHS"/>
    <property type="match status" value="1"/>
</dbReference>
<dbReference type="GO" id="GO:0005768">
    <property type="term" value="C:endosome"/>
    <property type="evidence" value="ECO:0007669"/>
    <property type="project" value="TreeGrafter"/>
</dbReference>
<sequence>MLRDELSIDNQWEKIVESLKEVAQEVVGYSRKKKEQWISESTWDIIDQRAEAKILVDRHEHNRTCTREYLDDLKAQYKRLNKQVKTRTRNDKRVFLETMADQAEVAARRGDSRTVYAITKELAGISKASSTQRSVKRFNVRKLQDPYLLKKYTSTLSNKFSMLRDELSIDNQWEKIVESLKEVAQEVVGYSRKKKEQWISESTWDIIDQRAEAKILVDRHEHNRTCTREYLDDLKAQYKRLNKQVKTRTRNDKRVFLETMADQAEVATRRGDSRTVYAITKELAGISKASSTQVENKEGILLTQTDDINRRIDLDRIDFLGVSNPFATPVGQKIEEATDSSLPSEDWAKNIEVCDLINAKEDGPKDAIRAIKKRLQQNAGRNNNAVLLTLTLLETCVKNCDRRFHVLVCSKDFVQELIKVIGPKNDPPVAVQEKILSLIQTWADAFRNQPDTKGVVEVYNELIAKGIEFPPMDLDAMVPITTPKRTVQTVTPPSKPSPVSPVRQMPEPSATPGPVTLSVEAAAKLRKELDAVEANITVFSDMLQSLEPGKESAEDWELMQGLYGTCRQMQRRLIGLVNRVANEDLTGVLLKLNDDLNNIFLRFGRYDKKRAAVVGNPLESQKPATKPSSDVNLIDFGEETAPQKDISERLRQLDLVSPSTSQLKNINGIPASTGETTDEFATLAKSRATIESPKREATSAYKDNLEPDHLNVSLGAAAQLRDQPERIRLLEGTGASQVSSEMTAYMHSRSSNSDFVPGKLPNQPDENAGL</sequence>
<dbReference type="InterPro" id="IPR008942">
    <property type="entry name" value="ENTH_VHS"/>
</dbReference>
<dbReference type="PROSITE" id="PS50909">
    <property type="entry name" value="GAT"/>
    <property type="match status" value="1"/>
</dbReference>
<evidence type="ECO:0000259" key="5">
    <source>
        <dbReference type="PROSITE" id="PS50909"/>
    </source>
</evidence>
<dbReference type="PANTHER" id="PTHR13856:SF137">
    <property type="entry name" value="GH05942P"/>
    <property type="match status" value="1"/>
</dbReference>
<keyword evidence="1" id="KW-0813">Transport</keyword>
<feature type="compositionally biased region" description="Polar residues" evidence="3">
    <location>
        <begin position="734"/>
        <end position="754"/>
    </location>
</feature>
<dbReference type="SMART" id="SM00288">
    <property type="entry name" value="VHS"/>
    <property type="match status" value="1"/>
</dbReference>
<accession>A0AA88HR92</accession>
<dbReference type="SUPFAM" id="SSF89009">
    <property type="entry name" value="GAT-like domain"/>
    <property type="match status" value="1"/>
</dbReference>
<dbReference type="InterPro" id="IPR038425">
    <property type="entry name" value="GAT_sf"/>
</dbReference>
<feature type="region of interest" description="Disordered" evidence="3">
    <location>
        <begin position="486"/>
        <end position="514"/>
    </location>
</feature>
<dbReference type="GO" id="GO:0030276">
    <property type="term" value="F:clathrin binding"/>
    <property type="evidence" value="ECO:0007669"/>
    <property type="project" value="TreeGrafter"/>
</dbReference>